<dbReference type="EMBL" id="AKWF02000076">
    <property type="protein sequence ID" value="EMO62523.1"/>
    <property type="molecule type" value="Genomic_DNA"/>
</dbReference>
<comment type="caution">
    <text evidence="1">The sequence shown here is derived from an EMBL/GenBank/DDBJ whole genome shotgun (WGS) entry which is preliminary data.</text>
</comment>
<accession>M6WL87</accession>
<reference evidence="1 2" key="1">
    <citation type="submission" date="2013-01" db="EMBL/GenBank/DDBJ databases">
        <authorList>
            <person name="Harkins D.M."/>
            <person name="Durkin A.S."/>
            <person name="Brinkac L.M."/>
            <person name="Haft D.H."/>
            <person name="Selengut J.D."/>
            <person name="Sanka R."/>
            <person name="DePew J."/>
            <person name="Purushe J."/>
            <person name="Picardeau M."/>
            <person name="Werts C."/>
            <person name="Goarant C."/>
            <person name="Vinetz J.M."/>
            <person name="Sutton G.G."/>
            <person name="Nierman W.C."/>
            <person name="Fouts D.E."/>
        </authorList>
    </citation>
    <scope>NUCLEOTIDE SEQUENCE [LARGE SCALE GENOMIC DNA]</scope>
    <source>
        <strain evidence="1 2">200901868</strain>
    </source>
</reference>
<protein>
    <submittedName>
        <fullName evidence="1">Uncharacterized protein</fullName>
    </submittedName>
</protein>
<dbReference type="AlphaFoldDB" id="M6WL87"/>
<organism evidence="1 2">
    <name type="scientific">Leptospira borgpetersenii serovar Pomona str. 200901868</name>
    <dbReference type="NCBI Taxonomy" id="1192866"/>
    <lineage>
        <taxon>Bacteria</taxon>
        <taxon>Pseudomonadati</taxon>
        <taxon>Spirochaetota</taxon>
        <taxon>Spirochaetia</taxon>
        <taxon>Leptospirales</taxon>
        <taxon>Leptospiraceae</taxon>
        <taxon>Leptospira</taxon>
    </lineage>
</organism>
<evidence type="ECO:0000313" key="1">
    <source>
        <dbReference type="EMBL" id="EMO62523.1"/>
    </source>
</evidence>
<dbReference type="Proteomes" id="UP000012159">
    <property type="component" value="Unassembled WGS sequence"/>
</dbReference>
<proteinExistence type="predicted"/>
<evidence type="ECO:0000313" key="2">
    <source>
        <dbReference type="Proteomes" id="UP000012159"/>
    </source>
</evidence>
<name>M6WL87_LEPBO</name>
<gene>
    <name evidence="1" type="ORF">LEP1GSC133_1734</name>
</gene>
<sequence length="39" mass="4690">MAFIRSNFSHIKKGLNSFFIFKICYTMKTDTVLYKRLIL</sequence>
<dbReference type="STRING" id="1192866.LEP1GSC133_1734"/>